<dbReference type="Proteomes" id="UP000281549">
    <property type="component" value="Unassembled WGS sequence"/>
</dbReference>
<name>A0A4P9YCS1_ROZAC</name>
<feature type="chain" id="PRO_5020637364" evidence="1">
    <location>
        <begin position="19"/>
        <end position="118"/>
    </location>
</feature>
<organism evidence="2 3">
    <name type="scientific">Rozella allomycis (strain CSF55)</name>
    <dbReference type="NCBI Taxonomy" id="988480"/>
    <lineage>
        <taxon>Eukaryota</taxon>
        <taxon>Fungi</taxon>
        <taxon>Fungi incertae sedis</taxon>
        <taxon>Cryptomycota</taxon>
        <taxon>Cryptomycota incertae sedis</taxon>
        <taxon>Rozella</taxon>
    </lineage>
</organism>
<accession>A0A4P9YCS1</accession>
<protein>
    <submittedName>
        <fullName evidence="2">Uncharacterized protein</fullName>
    </submittedName>
</protein>
<evidence type="ECO:0000313" key="3">
    <source>
        <dbReference type="Proteomes" id="UP000281549"/>
    </source>
</evidence>
<dbReference type="AlphaFoldDB" id="A0A4P9YCS1"/>
<feature type="non-terminal residue" evidence="2">
    <location>
        <position position="118"/>
    </location>
</feature>
<evidence type="ECO:0000256" key="1">
    <source>
        <dbReference type="SAM" id="SignalP"/>
    </source>
</evidence>
<reference evidence="3" key="1">
    <citation type="journal article" date="2018" name="Nat. Microbiol.">
        <title>Leveraging single-cell genomics to expand the fungal tree of life.</title>
        <authorList>
            <person name="Ahrendt S.R."/>
            <person name="Quandt C.A."/>
            <person name="Ciobanu D."/>
            <person name="Clum A."/>
            <person name="Salamov A."/>
            <person name="Andreopoulos B."/>
            <person name="Cheng J.F."/>
            <person name="Woyke T."/>
            <person name="Pelin A."/>
            <person name="Henrissat B."/>
            <person name="Reynolds N.K."/>
            <person name="Benny G.L."/>
            <person name="Smith M.E."/>
            <person name="James T.Y."/>
            <person name="Grigoriev I.V."/>
        </authorList>
    </citation>
    <scope>NUCLEOTIDE SEQUENCE [LARGE SCALE GENOMIC DNA]</scope>
    <source>
        <strain evidence="3">CSF55</strain>
    </source>
</reference>
<gene>
    <name evidence="2" type="ORF">ROZALSC1DRAFT_25333</name>
</gene>
<sequence>MNLHPLTLLFFTIPNLFALKQIAIENSEDVTYYCWSFNSFPEKITGTIVNLHNDTCEPTFNSEKNDNVYVSNSIKCRKDYNPIILSFKVTSKENLTEILKSDEKSIWCSPNYSFKNGK</sequence>
<dbReference type="EMBL" id="ML006600">
    <property type="protein sequence ID" value="RKP16391.1"/>
    <property type="molecule type" value="Genomic_DNA"/>
</dbReference>
<feature type="signal peptide" evidence="1">
    <location>
        <begin position="1"/>
        <end position="18"/>
    </location>
</feature>
<proteinExistence type="predicted"/>
<keyword evidence="1" id="KW-0732">Signal</keyword>
<evidence type="ECO:0000313" key="2">
    <source>
        <dbReference type="EMBL" id="RKP16391.1"/>
    </source>
</evidence>